<evidence type="ECO:0000256" key="6">
    <source>
        <dbReference type="HAMAP-Rule" id="MF_00379"/>
    </source>
</evidence>
<keyword evidence="6" id="KW-0479">Metal-binding</keyword>
<evidence type="ECO:0000256" key="1">
    <source>
        <dbReference type="ARBA" id="ARBA00011043"/>
    </source>
</evidence>
<dbReference type="PANTHER" id="PTHR42714">
    <property type="entry name" value="TRNA MODIFICATION GTPASE GTPBP3"/>
    <property type="match status" value="1"/>
</dbReference>
<dbReference type="Gene3D" id="3.30.1360.120">
    <property type="entry name" value="Probable tRNA modification gtpase trme, domain 1"/>
    <property type="match status" value="1"/>
</dbReference>
<dbReference type="CDD" id="cd04164">
    <property type="entry name" value="trmE"/>
    <property type="match status" value="1"/>
</dbReference>
<comment type="similarity">
    <text evidence="1 6">Belongs to the TRAFAC class TrmE-Era-EngA-EngB-Septin-like GTPase superfamily. TrmE GTPase family.</text>
</comment>
<dbReference type="Pfam" id="PF01926">
    <property type="entry name" value="MMR_HSR1"/>
    <property type="match status" value="1"/>
</dbReference>
<protein>
    <recommendedName>
        <fullName evidence="6">tRNA modification GTPase MnmE</fullName>
        <ecNumber evidence="6">3.6.-.-</ecNumber>
    </recommendedName>
</protein>
<feature type="binding site" evidence="6">
    <location>
        <position position="246"/>
    </location>
    <ligand>
        <name>K(+)</name>
        <dbReference type="ChEBI" id="CHEBI:29103"/>
    </ligand>
</feature>
<keyword evidence="6 8" id="KW-0378">Hydrolase</keyword>
<dbReference type="NCBIfam" id="NF003661">
    <property type="entry name" value="PRK05291.1-3"/>
    <property type="match status" value="1"/>
</dbReference>
<dbReference type="RefSeq" id="WP_273676287.1">
    <property type="nucleotide sequence ID" value="NZ_JAQQXQ010000002.1"/>
</dbReference>
<dbReference type="InterPro" id="IPR027368">
    <property type="entry name" value="MnmE_dom2"/>
</dbReference>
<feature type="binding site" evidence="6">
    <location>
        <position position="428"/>
    </location>
    <ligand>
        <name>(6S)-5-formyl-5,6,7,8-tetrahydrofolate</name>
        <dbReference type="ChEBI" id="CHEBI:57457"/>
    </ligand>
</feature>
<comment type="cofactor">
    <cofactor evidence="6">
        <name>K(+)</name>
        <dbReference type="ChEBI" id="CHEBI:29103"/>
    </cofactor>
    <text evidence="6">Binds 1 potassium ion per subunit.</text>
</comment>
<reference evidence="8 9" key="1">
    <citation type="submission" date="2022-10" db="EMBL/GenBank/DDBJ databases">
        <title>Erythrobacter sp. sf7 Genome sequencing.</title>
        <authorList>
            <person name="Park S."/>
        </authorList>
    </citation>
    <scope>NUCLEOTIDE SEQUENCE [LARGE SCALE GENOMIC DNA]</scope>
    <source>
        <strain evidence="9">sf7</strain>
    </source>
</reference>
<dbReference type="SUPFAM" id="SSF116878">
    <property type="entry name" value="TrmE connector domain"/>
    <property type="match status" value="1"/>
</dbReference>
<dbReference type="EMBL" id="JAQQXQ010000002">
    <property type="protein sequence ID" value="MDC8753716.1"/>
    <property type="molecule type" value="Genomic_DNA"/>
</dbReference>
<comment type="subcellular location">
    <subcellularLocation>
        <location evidence="6">Cytoplasm</location>
    </subcellularLocation>
</comment>
<name>A0ABT5JNQ2_9SPHN</name>
<dbReference type="PRINTS" id="PR00326">
    <property type="entry name" value="GTP1OBG"/>
</dbReference>
<feature type="binding site" evidence="6">
    <location>
        <position position="249"/>
    </location>
    <ligand>
        <name>K(+)</name>
        <dbReference type="ChEBI" id="CHEBI:29103"/>
    </ligand>
</feature>
<comment type="caution">
    <text evidence="6">Lacks conserved residue(s) required for the propagation of feature annotation.</text>
</comment>
<feature type="binding site" evidence="6">
    <location>
        <begin position="244"/>
        <end position="250"/>
    </location>
    <ligand>
        <name>GTP</name>
        <dbReference type="ChEBI" id="CHEBI:37565"/>
    </ligand>
</feature>
<evidence type="ECO:0000256" key="2">
    <source>
        <dbReference type="ARBA" id="ARBA00022694"/>
    </source>
</evidence>
<dbReference type="CDD" id="cd14858">
    <property type="entry name" value="TrmE_N"/>
    <property type="match status" value="1"/>
</dbReference>
<dbReference type="InterPro" id="IPR005225">
    <property type="entry name" value="Small_GTP-bd"/>
</dbReference>
<dbReference type="InterPro" id="IPR004520">
    <property type="entry name" value="GTPase_MnmE"/>
</dbReference>
<evidence type="ECO:0000256" key="4">
    <source>
        <dbReference type="ARBA" id="ARBA00022958"/>
    </source>
</evidence>
<keyword evidence="6" id="KW-0460">Magnesium</keyword>
<dbReference type="Proteomes" id="UP001216558">
    <property type="component" value="Unassembled WGS sequence"/>
</dbReference>
<evidence type="ECO:0000256" key="3">
    <source>
        <dbReference type="ARBA" id="ARBA00022741"/>
    </source>
</evidence>
<dbReference type="InterPro" id="IPR006073">
    <property type="entry name" value="GTP-bd"/>
</dbReference>
<comment type="subunit">
    <text evidence="6">Homodimer. Heterotetramer of two MnmE and two MnmG subunits.</text>
</comment>
<comment type="function">
    <text evidence="6">Exhibits a very high intrinsic GTPase hydrolysis rate. Involved in the addition of a carboxymethylaminomethyl (cmnm) group at the wobble position (U34) of certain tRNAs, forming tRNA-cmnm(5)s(2)U34.</text>
</comment>
<dbReference type="PANTHER" id="PTHR42714:SF2">
    <property type="entry name" value="TRNA MODIFICATION GTPASE GTPBP3, MITOCHONDRIAL"/>
    <property type="match status" value="1"/>
</dbReference>
<feature type="binding site" evidence="6">
    <location>
        <position position="80"/>
    </location>
    <ligand>
        <name>(6S)-5-formyl-5,6,7,8-tetrahydrofolate</name>
        <dbReference type="ChEBI" id="CHEBI:57457"/>
    </ligand>
</feature>
<proteinExistence type="inferred from homology"/>
<gene>
    <name evidence="6 8" type="primary">mnmE</name>
    <name evidence="6" type="synonym">trmE</name>
    <name evidence="8" type="ORF">OIK40_03565</name>
</gene>
<evidence type="ECO:0000313" key="8">
    <source>
        <dbReference type="EMBL" id="MDC8753716.1"/>
    </source>
</evidence>
<keyword evidence="4 6" id="KW-0630">Potassium</keyword>
<dbReference type="NCBIfam" id="TIGR00231">
    <property type="entry name" value="small_GTP"/>
    <property type="match status" value="1"/>
</dbReference>
<dbReference type="GO" id="GO:0016787">
    <property type="term" value="F:hydrolase activity"/>
    <property type="evidence" value="ECO:0007669"/>
    <property type="project" value="UniProtKB-KW"/>
</dbReference>
<feature type="binding site" evidence="6">
    <location>
        <begin position="269"/>
        <end position="272"/>
    </location>
    <ligand>
        <name>GTP</name>
        <dbReference type="ChEBI" id="CHEBI:37565"/>
    </ligand>
</feature>
<organism evidence="8 9">
    <name type="scientific">Erythrobacter fulvus</name>
    <dbReference type="NCBI Taxonomy" id="2987523"/>
    <lineage>
        <taxon>Bacteria</taxon>
        <taxon>Pseudomonadati</taxon>
        <taxon>Pseudomonadota</taxon>
        <taxon>Alphaproteobacteria</taxon>
        <taxon>Sphingomonadales</taxon>
        <taxon>Erythrobacteraceae</taxon>
        <taxon>Erythrobacter/Porphyrobacter group</taxon>
        <taxon>Erythrobacter</taxon>
    </lineage>
</organism>
<keyword evidence="5 6" id="KW-0342">GTP-binding</keyword>
<dbReference type="InterPro" id="IPR025867">
    <property type="entry name" value="MnmE_helical"/>
</dbReference>
<keyword evidence="6" id="KW-0963">Cytoplasm</keyword>
<feature type="binding site" evidence="6">
    <location>
        <position position="229"/>
    </location>
    <ligand>
        <name>Mg(2+)</name>
        <dbReference type="ChEBI" id="CHEBI:18420"/>
    </ligand>
</feature>
<evidence type="ECO:0000259" key="7">
    <source>
        <dbReference type="PROSITE" id="PS51709"/>
    </source>
</evidence>
<accession>A0ABT5JNQ2</accession>
<dbReference type="PROSITE" id="PS51709">
    <property type="entry name" value="G_TRME"/>
    <property type="match status" value="1"/>
</dbReference>
<sequence length="428" mass="44979">MSQTPTIFALSSGAPPAGVGVIRVSGPRAGEALSALAGRMPAPRRASLAKLRDGTGALLDEALVLWFPGPNTATGEDLAEFHCHGGRAVIAAVEAALAALPGLRRAEPGEFTRRAFANGRIDLAEAEGLGDLLSAETELQRAAALANAGGALSRQVETWRDKVLGLSAEVEGVLDFSDEEDSADLPECFTWNIAALADELREWLARPRSERLGEGFRVVLAGPPNAGKSTLFNALVESEAAITSPIAGTTRDVIERSVAIGGVPFTFVDTAGLREDAKADAIEAIGIDRARSELVRADLVLWLGPEGEGPVDAWEIAAQADREGFVPKPSARFTLSATTGEGVGLLKSALVDRARDALPKPGEAALNARQHARLTEAAEALEGAGTLSDPLLVAEELRRARLAFDRLIGRATTEDMLDTLFGRFCIGK</sequence>
<keyword evidence="2 6" id="KW-0819">tRNA processing</keyword>
<evidence type="ECO:0000313" key="9">
    <source>
        <dbReference type="Proteomes" id="UP001216558"/>
    </source>
</evidence>
<dbReference type="Gene3D" id="3.40.50.300">
    <property type="entry name" value="P-loop containing nucleotide triphosphate hydrolases"/>
    <property type="match status" value="1"/>
</dbReference>
<dbReference type="InterPro" id="IPR018948">
    <property type="entry name" value="GTP-bd_TrmE_N"/>
</dbReference>
<dbReference type="SUPFAM" id="SSF52540">
    <property type="entry name" value="P-loop containing nucleoside triphosphate hydrolases"/>
    <property type="match status" value="1"/>
</dbReference>
<feature type="binding site" evidence="6">
    <location>
        <position position="225"/>
    </location>
    <ligand>
        <name>K(+)</name>
        <dbReference type="ChEBI" id="CHEBI:29103"/>
    </ligand>
</feature>
<dbReference type="InterPro" id="IPR031168">
    <property type="entry name" value="G_TrmE"/>
</dbReference>
<keyword evidence="9" id="KW-1185">Reference proteome</keyword>
<feature type="binding site" evidence="6">
    <location>
        <position position="23"/>
    </location>
    <ligand>
        <name>(6S)-5-formyl-5,6,7,8-tetrahydrofolate</name>
        <dbReference type="ChEBI" id="CHEBI:57457"/>
    </ligand>
</feature>
<dbReference type="InterPro" id="IPR027266">
    <property type="entry name" value="TrmE/GcvT-like"/>
</dbReference>
<evidence type="ECO:0000256" key="5">
    <source>
        <dbReference type="ARBA" id="ARBA00023134"/>
    </source>
</evidence>
<feature type="binding site" evidence="6">
    <location>
        <position position="250"/>
    </location>
    <ligand>
        <name>Mg(2+)</name>
        <dbReference type="ChEBI" id="CHEBI:18420"/>
    </ligand>
</feature>
<keyword evidence="3 6" id="KW-0547">Nucleotide-binding</keyword>
<dbReference type="HAMAP" id="MF_00379">
    <property type="entry name" value="GTPase_MnmE"/>
    <property type="match status" value="1"/>
</dbReference>
<dbReference type="Pfam" id="PF10396">
    <property type="entry name" value="TrmE_N"/>
    <property type="match status" value="1"/>
</dbReference>
<dbReference type="EC" id="3.6.-.-" evidence="6"/>
<feature type="binding site" evidence="6">
    <location>
        <position position="244"/>
    </location>
    <ligand>
        <name>K(+)</name>
        <dbReference type="ChEBI" id="CHEBI:29103"/>
    </ligand>
</feature>
<feature type="domain" description="TrmE-type G" evidence="7">
    <location>
        <begin position="215"/>
        <end position="355"/>
    </location>
</feature>
<dbReference type="SUPFAM" id="SSF103025">
    <property type="entry name" value="Folate-binding domain"/>
    <property type="match status" value="1"/>
</dbReference>
<dbReference type="InterPro" id="IPR027417">
    <property type="entry name" value="P-loop_NTPase"/>
</dbReference>
<comment type="caution">
    <text evidence="8">The sequence shown here is derived from an EMBL/GenBank/DDBJ whole genome shotgun (WGS) entry which is preliminary data.</text>
</comment>
<feature type="binding site" evidence="6">
    <location>
        <begin position="225"/>
        <end position="230"/>
    </location>
    <ligand>
        <name>GTP</name>
        <dbReference type="ChEBI" id="CHEBI:37565"/>
    </ligand>
</feature>
<feature type="binding site" evidence="6">
    <location>
        <position position="120"/>
    </location>
    <ligand>
        <name>(6S)-5-formyl-5,6,7,8-tetrahydrofolate</name>
        <dbReference type="ChEBI" id="CHEBI:57457"/>
    </ligand>
</feature>
<dbReference type="Pfam" id="PF12631">
    <property type="entry name" value="MnmE_helical"/>
    <property type="match status" value="1"/>
</dbReference>
<dbReference type="Gene3D" id="1.20.120.430">
    <property type="entry name" value="tRNA modification GTPase MnmE domain 2"/>
    <property type="match status" value="1"/>
</dbReference>